<dbReference type="Proteomes" id="UP000249769">
    <property type="component" value="Unassembled WGS sequence"/>
</dbReference>
<dbReference type="Pfam" id="PF00892">
    <property type="entry name" value="EamA"/>
    <property type="match status" value="2"/>
</dbReference>
<keyword evidence="1" id="KW-0812">Transmembrane</keyword>
<sequence>MVIYELAAVGAATCWAMTGLLSARPAGHLGALAFNRTRQLFVASVLGLYVLASGTWRELQPEALWSLLLSGFIGIFVGDTLLFTCLNRLGPRRSGILFALNAPIAAVLGWAILGERLSAIAVAGIGLTLAGVLLAILFGKRKAQLHEWERVRGSLWLGIVVGLLAALSQAVGSLIARPVMATGVDPVAASMLRVGVAALCLTALTMLPIKAVKPKGPLTGSIFAQTALTGIIALGFGMTLLLFALSGGKVGIVSTLSATTPVIILPLLWLKTGERPAFGAWVGAALVVVGMALVFWR</sequence>
<feature type="transmembrane region" description="Helical" evidence="1">
    <location>
        <begin position="151"/>
        <end position="175"/>
    </location>
</feature>
<feature type="transmembrane region" description="Helical" evidence="1">
    <location>
        <begin position="39"/>
        <end position="57"/>
    </location>
</feature>
<reference evidence="3 4" key="1">
    <citation type="submission" date="2017-08" db="EMBL/GenBank/DDBJ databases">
        <title>Infants hospitalized years apart are colonized by the same room-sourced microbial strains.</title>
        <authorList>
            <person name="Brooks B."/>
            <person name="Olm M.R."/>
            <person name="Firek B.A."/>
            <person name="Baker R."/>
            <person name="Thomas B.C."/>
            <person name="Morowitz M.J."/>
            <person name="Banfield J.F."/>
        </authorList>
    </citation>
    <scope>NUCLEOTIDE SEQUENCE [LARGE SCALE GENOMIC DNA]</scope>
    <source>
        <strain evidence="3">S2_009_000_R2_73</strain>
    </source>
</reference>
<proteinExistence type="predicted"/>
<dbReference type="SUPFAM" id="SSF103481">
    <property type="entry name" value="Multidrug resistance efflux transporter EmrE"/>
    <property type="match status" value="2"/>
</dbReference>
<feature type="transmembrane region" description="Helical" evidence="1">
    <location>
        <begin position="250"/>
        <end position="270"/>
    </location>
</feature>
<feature type="transmembrane region" description="Helical" evidence="1">
    <location>
        <begin position="221"/>
        <end position="244"/>
    </location>
</feature>
<feature type="transmembrane region" description="Helical" evidence="1">
    <location>
        <begin position="119"/>
        <end position="139"/>
    </location>
</feature>
<dbReference type="InterPro" id="IPR000620">
    <property type="entry name" value="EamA_dom"/>
</dbReference>
<feature type="transmembrane region" description="Helical" evidence="1">
    <location>
        <begin position="277"/>
        <end position="296"/>
    </location>
</feature>
<dbReference type="GO" id="GO:0016020">
    <property type="term" value="C:membrane"/>
    <property type="evidence" value="ECO:0007669"/>
    <property type="project" value="InterPro"/>
</dbReference>
<dbReference type="AlphaFoldDB" id="A0A2W5FDM4"/>
<comment type="caution">
    <text evidence="3">The sequence shown here is derived from an EMBL/GenBank/DDBJ whole genome shotgun (WGS) entry which is preliminary data.</text>
</comment>
<gene>
    <name evidence="3" type="ORF">DI595_05045</name>
</gene>
<feature type="domain" description="EamA" evidence="2">
    <location>
        <begin position="157"/>
        <end position="295"/>
    </location>
</feature>
<protein>
    <submittedName>
        <fullName evidence="3">EamA family transporter</fullName>
    </submittedName>
</protein>
<keyword evidence="1" id="KW-0472">Membrane</keyword>
<dbReference type="InterPro" id="IPR037185">
    <property type="entry name" value="EmrE-like"/>
</dbReference>
<feature type="domain" description="EamA" evidence="2">
    <location>
        <begin position="5"/>
        <end position="136"/>
    </location>
</feature>
<evidence type="ECO:0000256" key="1">
    <source>
        <dbReference type="SAM" id="Phobius"/>
    </source>
</evidence>
<accession>A0A2W5FDM4</accession>
<dbReference type="PANTHER" id="PTHR22911">
    <property type="entry name" value="ACYL-MALONYL CONDENSING ENZYME-RELATED"/>
    <property type="match status" value="1"/>
</dbReference>
<evidence type="ECO:0000259" key="2">
    <source>
        <dbReference type="Pfam" id="PF00892"/>
    </source>
</evidence>
<evidence type="ECO:0000313" key="3">
    <source>
        <dbReference type="EMBL" id="PZP53033.1"/>
    </source>
</evidence>
<feature type="transmembrane region" description="Helical" evidence="1">
    <location>
        <begin position="187"/>
        <end position="209"/>
    </location>
</feature>
<dbReference type="EMBL" id="QFOL01000030">
    <property type="protein sequence ID" value="PZP53033.1"/>
    <property type="molecule type" value="Genomic_DNA"/>
</dbReference>
<organism evidence="3 4">
    <name type="scientific">Agrobacterium fabrum</name>
    <dbReference type="NCBI Taxonomy" id="1176649"/>
    <lineage>
        <taxon>Bacteria</taxon>
        <taxon>Pseudomonadati</taxon>
        <taxon>Pseudomonadota</taxon>
        <taxon>Alphaproteobacteria</taxon>
        <taxon>Hyphomicrobiales</taxon>
        <taxon>Rhizobiaceae</taxon>
        <taxon>Rhizobium/Agrobacterium group</taxon>
        <taxon>Agrobacterium</taxon>
        <taxon>Agrobacterium tumefaciens complex</taxon>
    </lineage>
</organism>
<feature type="transmembrane region" description="Helical" evidence="1">
    <location>
        <begin position="95"/>
        <end position="113"/>
    </location>
</feature>
<keyword evidence="1" id="KW-1133">Transmembrane helix</keyword>
<name>A0A2W5FDM4_9HYPH</name>
<feature type="transmembrane region" description="Helical" evidence="1">
    <location>
        <begin position="6"/>
        <end position="27"/>
    </location>
</feature>
<feature type="transmembrane region" description="Helical" evidence="1">
    <location>
        <begin position="63"/>
        <end position="83"/>
    </location>
</feature>
<evidence type="ECO:0000313" key="4">
    <source>
        <dbReference type="Proteomes" id="UP000249769"/>
    </source>
</evidence>
<dbReference type="PANTHER" id="PTHR22911:SF137">
    <property type="entry name" value="SOLUTE CARRIER FAMILY 35 MEMBER G2-RELATED"/>
    <property type="match status" value="1"/>
</dbReference>